<dbReference type="Proteomes" id="UP000705283">
    <property type="component" value="Unassembled WGS sequence"/>
</dbReference>
<gene>
    <name evidence="3" type="ORF">BS639_07850</name>
    <name evidence="2" type="ORF">ITX54_13235</name>
</gene>
<keyword evidence="1" id="KW-1133">Transmembrane helix</keyword>
<dbReference type="Proteomes" id="UP000192722">
    <property type="component" value="Unassembled WGS sequence"/>
</dbReference>
<feature type="transmembrane region" description="Helical" evidence="1">
    <location>
        <begin position="22"/>
        <end position="44"/>
    </location>
</feature>
<reference evidence="2" key="4">
    <citation type="submission" date="2022-09" db="EMBL/GenBank/DDBJ databases">
        <title>Rouxiella aceris sp. nov., isolated from tree sap and emended description of the genus Rhouxiella.</title>
        <authorList>
            <person name="Kim I.S."/>
        </authorList>
    </citation>
    <scope>NUCLEOTIDE SEQUENCE</scope>
    <source>
        <strain evidence="2">SAP-2</strain>
    </source>
</reference>
<keyword evidence="4" id="KW-1185">Reference proteome</keyword>
<dbReference type="AlphaFoldDB" id="A0AA40X3R9"/>
<comment type="caution">
    <text evidence="2">The sequence shown here is derived from an EMBL/GenBank/DDBJ whole genome shotgun (WGS) entry which is preliminary data.</text>
</comment>
<keyword evidence="1" id="KW-0812">Transmembrane</keyword>
<dbReference type="EMBL" id="MRWD01000014">
    <property type="protein sequence ID" value="ORJ21856.1"/>
    <property type="molecule type" value="Genomic_DNA"/>
</dbReference>
<evidence type="ECO:0000313" key="5">
    <source>
        <dbReference type="Proteomes" id="UP000705283"/>
    </source>
</evidence>
<evidence type="ECO:0000313" key="3">
    <source>
        <dbReference type="EMBL" id="ORJ21856.1"/>
    </source>
</evidence>
<protein>
    <submittedName>
        <fullName evidence="2">Phage shock protein D</fullName>
    </submittedName>
</protein>
<dbReference type="InterPro" id="IPR014321">
    <property type="entry name" value="Phageshock_PspD"/>
</dbReference>
<evidence type="ECO:0000256" key="1">
    <source>
        <dbReference type="SAM" id="Phobius"/>
    </source>
</evidence>
<sequence>MRYASAVATSAKSGLLKKAFKFIIMVVLTFAPAGVAAKVLGVLGRGPLRYVLALFLEPLVRRILTAVFGRYARESNEKTTK</sequence>
<reference evidence="3" key="1">
    <citation type="submission" date="2016-12" db="EMBL/GenBank/DDBJ databases">
        <authorList>
            <person name="Le Fleche-Mateos A."/>
        </authorList>
    </citation>
    <scope>NUCLEOTIDE SEQUENCE</scope>
    <source>
        <strain evidence="3">213</strain>
    </source>
</reference>
<dbReference type="RefSeq" id="WP_084982756.1">
    <property type="nucleotide sequence ID" value="NZ_CBCSCF010000003.1"/>
</dbReference>
<reference evidence="3 4" key="2">
    <citation type="journal article" date="2017" name="Int. J. Syst. Evol. Microbiol.">
        <title>Rouxiella badensis sp. nov. and Rouxiella silvae sp. nov. isolated from peat bog soil in Germany and emendation of the genus description.</title>
        <authorList>
            <person name="Le Fleche-Mateos A."/>
            <person name="Kugler J.H."/>
            <person name="Hansen S.H."/>
            <person name="Syldatk C."/>
            <person name="Hausmann R."/>
            <person name="Lomprez F."/>
            <person name="Vandenbogaert M."/>
            <person name="Manuguerra J.C."/>
            <person name="Grimont P.A."/>
        </authorList>
    </citation>
    <scope>NUCLEOTIDE SEQUENCE [LARGE SCALE GENOMIC DNA]</scope>
    <source>
        <strain evidence="3 4">213</strain>
    </source>
</reference>
<evidence type="ECO:0000313" key="2">
    <source>
        <dbReference type="EMBL" id="MBF6637622.1"/>
    </source>
</evidence>
<evidence type="ECO:0000313" key="4">
    <source>
        <dbReference type="Proteomes" id="UP000192722"/>
    </source>
</evidence>
<dbReference type="EMBL" id="JADMKS010000005">
    <property type="protein sequence ID" value="MBF6637622.1"/>
    <property type="molecule type" value="Genomic_DNA"/>
</dbReference>
<accession>A0AA40X3R9</accession>
<keyword evidence="1" id="KW-0472">Membrane</keyword>
<reference evidence="2" key="3">
    <citation type="submission" date="2020-11" db="EMBL/GenBank/DDBJ databases">
        <authorList>
            <person name="Lee S.D."/>
        </authorList>
    </citation>
    <scope>NUCLEOTIDE SEQUENCE</scope>
    <source>
        <strain evidence="2">SAP-2</strain>
    </source>
</reference>
<dbReference type="Pfam" id="PF09584">
    <property type="entry name" value="Phageshock_PspD"/>
    <property type="match status" value="1"/>
</dbReference>
<name>A0AA40X3R9_9GAMM</name>
<organism evidence="2 5">
    <name type="scientific">Rouxiella silvae</name>
    <dbReference type="NCBI Taxonomy" id="1646373"/>
    <lineage>
        <taxon>Bacteria</taxon>
        <taxon>Pseudomonadati</taxon>
        <taxon>Pseudomonadota</taxon>
        <taxon>Gammaproteobacteria</taxon>
        <taxon>Enterobacterales</taxon>
        <taxon>Yersiniaceae</taxon>
        <taxon>Rouxiella</taxon>
    </lineage>
</organism>
<proteinExistence type="predicted"/>